<protein>
    <recommendedName>
        <fullName evidence="5">Cyanophycinase</fullName>
        <ecNumber evidence="4">3.4.15.6</ecNumber>
    </recommendedName>
</protein>
<evidence type="ECO:0000256" key="6">
    <source>
        <dbReference type="ARBA" id="ARBA00022670"/>
    </source>
</evidence>
<dbReference type="AlphaFoldDB" id="A0A2T7P8M4"/>
<dbReference type="SUPFAM" id="SSF52317">
    <property type="entry name" value="Class I glutamine amidotransferase-like"/>
    <property type="match status" value="1"/>
</dbReference>
<dbReference type="EMBL" id="PZQS01000005">
    <property type="protein sequence ID" value="PVD29756.1"/>
    <property type="molecule type" value="Genomic_DNA"/>
</dbReference>
<dbReference type="GO" id="GO:0008236">
    <property type="term" value="F:serine-type peptidase activity"/>
    <property type="evidence" value="ECO:0007669"/>
    <property type="project" value="UniProtKB-KW"/>
</dbReference>
<sequence length="420" mass="45076">MAHLVSASACRRSLCTAAASLLLVVSTLVVGGVRGKSLVLVGGGLDEMNAEVYNTIVLMAGGRGQARIGIVTAPSADPADSFSYYQDLFINFYGAASVAHIHVSVNNLSAAYDPALVAVVRTMTGFFFSGGDQSRVVQSMYTADRRETPVLTAIRERYEAGAVASGSSAGAACMPSAVMVTGGVSWEGLRWGSLTSSHQSSDLTYNPQGGIGFLDGYVIDTHFADRGREGRLIRLLSDTRGESKGTGWGFGVDEDTALAITNVGTTAAVAKVIGTGGVTFIDVTGSREDTAQRYFTIRDVYVTYLTHGDEYNLSTHQVTFAIDKIPLRGNEQYSLALSSDDIFYGRRTATTKPEFVRAATSIFDSRAETSTYGTTYERNPRFQVDMAMITGRSEGYVKRMSGFHSDLHSYKDMRVNIAAI</sequence>
<reference evidence="9 10" key="1">
    <citation type="submission" date="2018-04" db="EMBL/GenBank/DDBJ databases">
        <title>The genome of golden apple snail Pomacea canaliculata provides insight into stress tolerance and invasive adaptation.</title>
        <authorList>
            <person name="Liu C."/>
            <person name="Liu B."/>
            <person name="Ren Y."/>
            <person name="Zhang Y."/>
            <person name="Wang H."/>
            <person name="Li S."/>
            <person name="Jiang F."/>
            <person name="Yin L."/>
            <person name="Zhang G."/>
            <person name="Qian W."/>
            <person name="Fan W."/>
        </authorList>
    </citation>
    <scope>NUCLEOTIDE SEQUENCE [LARGE SCALE GENOMIC DNA]</scope>
    <source>
        <strain evidence="9">SZHN2017</strain>
        <tissue evidence="9">Muscle</tissue>
    </source>
</reference>
<dbReference type="InterPro" id="IPR011811">
    <property type="entry name" value="Peptidase_S51_cyanophycinase"/>
</dbReference>
<evidence type="ECO:0000256" key="3">
    <source>
        <dbReference type="ARBA" id="ARBA00006534"/>
    </source>
</evidence>
<proteinExistence type="inferred from homology"/>
<dbReference type="PANTHER" id="PTHR36175">
    <property type="entry name" value="CYANOPHYCINASE"/>
    <property type="match status" value="1"/>
</dbReference>
<dbReference type="NCBIfam" id="TIGR02069">
    <property type="entry name" value="cyanophycinase"/>
    <property type="match status" value="1"/>
</dbReference>
<keyword evidence="10" id="KW-1185">Reference proteome</keyword>
<dbReference type="InterPro" id="IPR029062">
    <property type="entry name" value="Class_I_gatase-like"/>
</dbReference>
<dbReference type="EC" id="3.4.15.6" evidence="4"/>
<evidence type="ECO:0000313" key="9">
    <source>
        <dbReference type="EMBL" id="PVD29756.1"/>
    </source>
</evidence>
<dbReference type="GO" id="GO:0006508">
    <property type="term" value="P:proteolysis"/>
    <property type="evidence" value="ECO:0007669"/>
    <property type="project" value="UniProtKB-KW"/>
</dbReference>
<dbReference type="OMA" id="HENYDHA"/>
<comment type="similarity">
    <text evidence="3">Belongs to the peptidase S51 family.</text>
</comment>
<gene>
    <name evidence="9" type="ORF">C0Q70_09013</name>
</gene>
<evidence type="ECO:0000313" key="10">
    <source>
        <dbReference type="Proteomes" id="UP000245119"/>
    </source>
</evidence>
<comment type="caution">
    <text evidence="9">The sequence shown here is derived from an EMBL/GenBank/DDBJ whole genome shotgun (WGS) entry which is preliminary data.</text>
</comment>
<keyword evidence="7" id="KW-0378">Hydrolase</keyword>
<dbReference type="GO" id="GO:0008241">
    <property type="term" value="F:peptidyl-dipeptidase activity"/>
    <property type="evidence" value="ECO:0007669"/>
    <property type="project" value="UniProtKB-EC"/>
</dbReference>
<evidence type="ECO:0000256" key="8">
    <source>
        <dbReference type="ARBA" id="ARBA00022825"/>
    </source>
</evidence>
<dbReference type="InterPro" id="IPR005320">
    <property type="entry name" value="Peptidase_S51"/>
</dbReference>
<dbReference type="Pfam" id="PF03575">
    <property type="entry name" value="Peptidase_S51"/>
    <property type="match status" value="1"/>
</dbReference>
<evidence type="ECO:0000256" key="4">
    <source>
        <dbReference type="ARBA" id="ARBA00013115"/>
    </source>
</evidence>
<dbReference type="Proteomes" id="UP000245119">
    <property type="component" value="Linkage Group LG5"/>
</dbReference>
<dbReference type="Gene3D" id="3.40.50.880">
    <property type="match status" value="1"/>
</dbReference>
<dbReference type="OrthoDB" id="4666063at2759"/>
<comment type="function">
    <text evidence="2">Exopeptidase that catalyzes the hydrolytic cleavage of multi-L-arginyl-poly-L-aspartic acid (cyanophycin; a water-insoluble reserve polymer) into aspartate-arginine dipeptides.</text>
</comment>
<keyword evidence="6" id="KW-0645">Protease</keyword>
<accession>A0A2T7P8M4</accession>
<evidence type="ECO:0000256" key="7">
    <source>
        <dbReference type="ARBA" id="ARBA00022801"/>
    </source>
</evidence>
<comment type="catalytic activity">
    <reaction evidence="1">
        <text>[L-4-(L-arginin-2-N-yl)aspartate](n) + H2O = [L-4-(L-arginin-2-N-yl)aspartate](n-1) + L-4-(L-arginin-2-N-yl)aspartate</text>
        <dbReference type="Rhea" id="RHEA:12845"/>
        <dbReference type="Rhea" id="RHEA-COMP:13728"/>
        <dbReference type="Rhea" id="RHEA-COMP:13734"/>
        <dbReference type="ChEBI" id="CHEBI:15377"/>
        <dbReference type="ChEBI" id="CHEBI:137986"/>
        <dbReference type="ChEBI" id="CHEBI:137991"/>
        <dbReference type="EC" id="3.4.15.6"/>
    </reaction>
</comment>
<dbReference type="CDD" id="cd03145">
    <property type="entry name" value="GAT1_cyanophycinase"/>
    <property type="match status" value="1"/>
</dbReference>
<dbReference type="PANTHER" id="PTHR36175:SF1">
    <property type="entry name" value="CYANOPHYCINASE"/>
    <property type="match status" value="1"/>
</dbReference>
<evidence type="ECO:0000256" key="2">
    <source>
        <dbReference type="ARBA" id="ARBA00002039"/>
    </source>
</evidence>
<organism evidence="9 10">
    <name type="scientific">Pomacea canaliculata</name>
    <name type="common">Golden apple snail</name>
    <dbReference type="NCBI Taxonomy" id="400727"/>
    <lineage>
        <taxon>Eukaryota</taxon>
        <taxon>Metazoa</taxon>
        <taxon>Spiralia</taxon>
        <taxon>Lophotrochozoa</taxon>
        <taxon>Mollusca</taxon>
        <taxon>Gastropoda</taxon>
        <taxon>Caenogastropoda</taxon>
        <taxon>Architaenioglossa</taxon>
        <taxon>Ampullarioidea</taxon>
        <taxon>Ampullariidae</taxon>
        <taxon>Pomacea</taxon>
    </lineage>
</organism>
<name>A0A2T7P8M4_POMCA</name>
<evidence type="ECO:0000256" key="5">
    <source>
        <dbReference type="ARBA" id="ARBA00015719"/>
    </source>
</evidence>
<evidence type="ECO:0000256" key="1">
    <source>
        <dbReference type="ARBA" id="ARBA00001092"/>
    </source>
</evidence>
<keyword evidence="8" id="KW-0720">Serine protease</keyword>